<organism evidence="3 4">
    <name type="scientific">Ottowia oryzae</name>
    <dbReference type="NCBI Taxonomy" id="2109914"/>
    <lineage>
        <taxon>Bacteria</taxon>
        <taxon>Pseudomonadati</taxon>
        <taxon>Pseudomonadota</taxon>
        <taxon>Betaproteobacteria</taxon>
        <taxon>Burkholderiales</taxon>
        <taxon>Comamonadaceae</taxon>
        <taxon>Ottowia</taxon>
    </lineage>
</organism>
<feature type="signal peptide" evidence="2">
    <location>
        <begin position="1"/>
        <end position="27"/>
    </location>
</feature>
<dbReference type="AlphaFoldDB" id="A0A2S0MHV0"/>
<keyword evidence="4" id="KW-1185">Reference proteome</keyword>
<proteinExistence type="predicted"/>
<evidence type="ECO:0000256" key="2">
    <source>
        <dbReference type="SAM" id="SignalP"/>
    </source>
</evidence>
<gene>
    <name evidence="3" type="ORF">C6570_15445</name>
</gene>
<dbReference type="OrthoDB" id="174989at2"/>
<keyword evidence="2" id="KW-0732">Signal</keyword>
<sequence length="101" mass="10527">MRRLIHSPAAPALSLPLLACLLLGACAATDSGPVAGFDGSWTISKRGIVAQQPGQLTRSAVQEATAHCAASGKRFRQLDLKESPPGTLSSHAESELKFACE</sequence>
<feature type="compositionally biased region" description="Basic and acidic residues" evidence="1">
    <location>
        <begin position="92"/>
        <end position="101"/>
    </location>
</feature>
<dbReference type="KEGG" id="otk:C6570_15445"/>
<dbReference type="PROSITE" id="PS51257">
    <property type="entry name" value="PROKAR_LIPOPROTEIN"/>
    <property type="match status" value="1"/>
</dbReference>
<accession>A0A2S0MHV0</accession>
<dbReference type="RefSeq" id="WP_106704008.1">
    <property type="nucleotide sequence ID" value="NZ_CP027666.1"/>
</dbReference>
<evidence type="ECO:0000256" key="1">
    <source>
        <dbReference type="SAM" id="MobiDB-lite"/>
    </source>
</evidence>
<name>A0A2S0MHV0_9BURK</name>
<evidence type="ECO:0008006" key="5">
    <source>
        <dbReference type="Google" id="ProtNLM"/>
    </source>
</evidence>
<evidence type="ECO:0000313" key="4">
    <source>
        <dbReference type="Proteomes" id="UP000239709"/>
    </source>
</evidence>
<evidence type="ECO:0000313" key="3">
    <source>
        <dbReference type="EMBL" id="AVO35460.1"/>
    </source>
</evidence>
<feature type="chain" id="PRO_5015411134" description="DUF306 domain-containing protein" evidence="2">
    <location>
        <begin position="28"/>
        <end position="101"/>
    </location>
</feature>
<protein>
    <recommendedName>
        <fullName evidence="5">DUF306 domain-containing protein</fullName>
    </recommendedName>
</protein>
<reference evidence="3 4" key="1">
    <citation type="submission" date="2018-03" db="EMBL/GenBank/DDBJ databases">
        <title>Genome sequencing of Ottowia sp.</title>
        <authorList>
            <person name="Kim S.-J."/>
            <person name="Heo J."/>
            <person name="Kwon S.-W."/>
        </authorList>
    </citation>
    <scope>NUCLEOTIDE SEQUENCE [LARGE SCALE GENOMIC DNA]</scope>
    <source>
        <strain evidence="3 4">KADR8-3</strain>
    </source>
</reference>
<dbReference type="EMBL" id="CP027666">
    <property type="protein sequence ID" value="AVO35460.1"/>
    <property type="molecule type" value="Genomic_DNA"/>
</dbReference>
<dbReference type="Proteomes" id="UP000239709">
    <property type="component" value="Chromosome"/>
</dbReference>
<feature type="region of interest" description="Disordered" evidence="1">
    <location>
        <begin position="79"/>
        <end position="101"/>
    </location>
</feature>